<protein>
    <submittedName>
        <fullName evidence="7">Sigma-70 family RNA polymerase sigma factor</fullName>
    </submittedName>
</protein>
<proteinExistence type="inferred from homology"/>
<dbReference type="InterPro" id="IPR013324">
    <property type="entry name" value="RNA_pol_sigma_r3/r4-like"/>
</dbReference>
<reference evidence="7 8" key="1">
    <citation type="submission" date="2023-09" db="EMBL/GenBank/DDBJ databases">
        <title>Complete Genome and Methylome dissection of Bacillus brevis NEB573 original source of BbsI restriction endonuclease.</title>
        <authorList>
            <person name="Fomenkov A."/>
            <person name="Roberts R.D."/>
        </authorList>
    </citation>
    <scope>NUCLEOTIDE SEQUENCE [LARGE SCALE GENOMIC DNA]</scope>
    <source>
        <strain evidence="7 8">NEB573</strain>
    </source>
</reference>
<dbReference type="EMBL" id="CP134050">
    <property type="protein sequence ID" value="WNC16092.1"/>
    <property type="molecule type" value="Genomic_DNA"/>
</dbReference>
<dbReference type="InterPro" id="IPR013325">
    <property type="entry name" value="RNA_pol_sigma_r2"/>
</dbReference>
<accession>A0ABY9TAZ4</accession>
<sequence length="188" mass="22391">MQEDQEWVSQVLGGDKQAYAHLIRKYKNRVYALFLRMVQRPQDAQDLTQECFLKAYRYLHSYDTQRGFAPWLYRIAINLYVDSKTAKQRQQDLVAFDDETMPTDEANPETIYLMGENWEELQKQIDRLPQQYRLVLTLRYLEELTYQEISEILDISVATAQVRLHRAKQKLREYCQPVKKGGGLREMC</sequence>
<dbReference type="CDD" id="cd06171">
    <property type="entry name" value="Sigma70_r4"/>
    <property type="match status" value="1"/>
</dbReference>
<evidence type="ECO:0000313" key="7">
    <source>
        <dbReference type="EMBL" id="WNC16092.1"/>
    </source>
</evidence>
<dbReference type="Pfam" id="PF04542">
    <property type="entry name" value="Sigma70_r2"/>
    <property type="match status" value="1"/>
</dbReference>
<organism evidence="7 8">
    <name type="scientific">Brevibacillus brevis</name>
    <name type="common">Bacillus brevis</name>
    <dbReference type="NCBI Taxonomy" id="1393"/>
    <lineage>
        <taxon>Bacteria</taxon>
        <taxon>Bacillati</taxon>
        <taxon>Bacillota</taxon>
        <taxon>Bacilli</taxon>
        <taxon>Bacillales</taxon>
        <taxon>Paenibacillaceae</taxon>
        <taxon>Brevibacillus</taxon>
    </lineage>
</organism>
<gene>
    <name evidence="7" type="ORF">RGB73_07175</name>
</gene>
<dbReference type="InterPro" id="IPR039425">
    <property type="entry name" value="RNA_pol_sigma-70-like"/>
</dbReference>
<name>A0ABY9TAZ4_BREBE</name>
<keyword evidence="4" id="KW-0804">Transcription</keyword>
<evidence type="ECO:0000256" key="4">
    <source>
        <dbReference type="ARBA" id="ARBA00023163"/>
    </source>
</evidence>
<evidence type="ECO:0000313" key="8">
    <source>
        <dbReference type="Proteomes" id="UP001256827"/>
    </source>
</evidence>
<evidence type="ECO:0000259" key="6">
    <source>
        <dbReference type="Pfam" id="PF08281"/>
    </source>
</evidence>
<dbReference type="InterPro" id="IPR007627">
    <property type="entry name" value="RNA_pol_sigma70_r2"/>
</dbReference>
<keyword evidence="3" id="KW-0731">Sigma factor</keyword>
<dbReference type="InterPro" id="IPR014284">
    <property type="entry name" value="RNA_pol_sigma-70_dom"/>
</dbReference>
<evidence type="ECO:0000256" key="2">
    <source>
        <dbReference type="ARBA" id="ARBA00023015"/>
    </source>
</evidence>
<dbReference type="PANTHER" id="PTHR43133:SF51">
    <property type="entry name" value="RNA POLYMERASE SIGMA FACTOR"/>
    <property type="match status" value="1"/>
</dbReference>
<feature type="domain" description="RNA polymerase sigma-70 region 2" evidence="5">
    <location>
        <begin position="22"/>
        <end position="89"/>
    </location>
</feature>
<dbReference type="SUPFAM" id="SSF88946">
    <property type="entry name" value="Sigma2 domain of RNA polymerase sigma factors"/>
    <property type="match status" value="1"/>
</dbReference>
<dbReference type="RefSeq" id="WP_310770461.1">
    <property type="nucleotide sequence ID" value="NZ_CP134050.1"/>
</dbReference>
<comment type="similarity">
    <text evidence="1">Belongs to the sigma-70 factor family. ECF subfamily.</text>
</comment>
<dbReference type="InterPro" id="IPR036388">
    <property type="entry name" value="WH-like_DNA-bd_sf"/>
</dbReference>
<feature type="domain" description="RNA polymerase sigma factor 70 region 4 type 2" evidence="6">
    <location>
        <begin position="119"/>
        <end position="171"/>
    </location>
</feature>
<dbReference type="NCBIfam" id="TIGR02937">
    <property type="entry name" value="sigma70-ECF"/>
    <property type="match status" value="1"/>
</dbReference>
<dbReference type="Gene3D" id="1.10.10.10">
    <property type="entry name" value="Winged helix-like DNA-binding domain superfamily/Winged helix DNA-binding domain"/>
    <property type="match status" value="1"/>
</dbReference>
<keyword evidence="8" id="KW-1185">Reference proteome</keyword>
<evidence type="ECO:0000256" key="1">
    <source>
        <dbReference type="ARBA" id="ARBA00010641"/>
    </source>
</evidence>
<dbReference type="PANTHER" id="PTHR43133">
    <property type="entry name" value="RNA POLYMERASE ECF-TYPE SIGMA FACTO"/>
    <property type="match status" value="1"/>
</dbReference>
<dbReference type="SUPFAM" id="SSF88659">
    <property type="entry name" value="Sigma3 and sigma4 domains of RNA polymerase sigma factors"/>
    <property type="match status" value="1"/>
</dbReference>
<dbReference type="InterPro" id="IPR013249">
    <property type="entry name" value="RNA_pol_sigma70_r4_t2"/>
</dbReference>
<keyword evidence="2" id="KW-0805">Transcription regulation</keyword>
<evidence type="ECO:0000259" key="5">
    <source>
        <dbReference type="Pfam" id="PF04542"/>
    </source>
</evidence>
<dbReference type="Pfam" id="PF08281">
    <property type="entry name" value="Sigma70_r4_2"/>
    <property type="match status" value="1"/>
</dbReference>
<evidence type="ECO:0000256" key="3">
    <source>
        <dbReference type="ARBA" id="ARBA00023082"/>
    </source>
</evidence>
<dbReference type="Proteomes" id="UP001256827">
    <property type="component" value="Chromosome"/>
</dbReference>
<dbReference type="Gene3D" id="1.10.1740.10">
    <property type="match status" value="1"/>
</dbReference>